<gene>
    <name evidence="1" type="ORF">C943_01490</name>
</gene>
<dbReference type="InParanoid" id="M7XC86"/>
<dbReference type="Proteomes" id="UP000010953">
    <property type="component" value="Unassembled WGS sequence"/>
</dbReference>
<sequence>MFPFPFITPIGVLATDFTRRNGFFVYLKSLKPTYIQPFLIESQA</sequence>
<dbReference type="STRING" id="1239962.C943_01490"/>
<protein>
    <submittedName>
        <fullName evidence="1">Uncharacterized protein</fullName>
    </submittedName>
</protein>
<evidence type="ECO:0000313" key="1">
    <source>
        <dbReference type="EMBL" id="EMS32228.1"/>
    </source>
</evidence>
<keyword evidence="2" id="KW-1185">Reference proteome</keyword>
<accession>M7XC86</accession>
<dbReference type="EMBL" id="AMZY02000014">
    <property type="protein sequence ID" value="EMS32228.1"/>
    <property type="molecule type" value="Genomic_DNA"/>
</dbReference>
<proteinExistence type="predicted"/>
<dbReference type="AlphaFoldDB" id="M7XC86"/>
<evidence type="ECO:0000313" key="2">
    <source>
        <dbReference type="Proteomes" id="UP000010953"/>
    </source>
</evidence>
<comment type="caution">
    <text evidence="1">The sequence shown here is derived from an EMBL/GenBank/DDBJ whole genome shotgun (WGS) entry which is preliminary data.</text>
</comment>
<organism evidence="1 2">
    <name type="scientific">Mariniradius saccharolyticus AK6</name>
    <dbReference type="NCBI Taxonomy" id="1239962"/>
    <lineage>
        <taxon>Bacteria</taxon>
        <taxon>Pseudomonadati</taxon>
        <taxon>Bacteroidota</taxon>
        <taxon>Cytophagia</taxon>
        <taxon>Cytophagales</taxon>
        <taxon>Cyclobacteriaceae</taxon>
        <taxon>Mariniradius</taxon>
    </lineage>
</organism>
<name>M7XC86_9BACT</name>
<reference evidence="1" key="1">
    <citation type="submission" date="2013-01" db="EMBL/GenBank/DDBJ databases">
        <title>Genome assembly of Mariniradius saccharolyticus AK6.</title>
        <authorList>
            <person name="Vaidya B."/>
            <person name="Khatri I."/>
            <person name="Tanuku N.R.S."/>
            <person name="Subramanian S."/>
            <person name="Pinnaka A."/>
        </authorList>
    </citation>
    <scope>NUCLEOTIDE SEQUENCE [LARGE SCALE GENOMIC DNA]</scope>
    <source>
        <strain evidence="1">AK6</strain>
    </source>
</reference>